<dbReference type="Gene3D" id="3.40.640.10">
    <property type="entry name" value="Type I PLP-dependent aspartate aminotransferase-like (Major domain)"/>
    <property type="match status" value="1"/>
</dbReference>
<dbReference type="SUPFAM" id="SSF53383">
    <property type="entry name" value="PLP-dependent transferases"/>
    <property type="match status" value="1"/>
</dbReference>
<dbReference type="GO" id="GO:0004069">
    <property type="term" value="F:L-aspartate:2-oxoglutarate aminotransferase activity"/>
    <property type="evidence" value="ECO:0007669"/>
    <property type="project" value="TreeGrafter"/>
</dbReference>
<dbReference type="InterPro" id="IPR015421">
    <property type="entry name" value="PyrdxlP-dep_Trfase_major"/>
</dbReference>
<gene>
    <name evidence="10" type="ORF">CVP05_01335</name>
</gene>
<dbReference type="InterPro" id="IPR004838">
    <property type="entry name" value="NHTrfase_class1_PyrdxlP-BS"/>
</dbReference>
<comment type="similarity">
    <text evidence="2 7">Belongs to the class-I pyridoxal-phosphate-dependent aminotransferase family.</text>
</comment>
<comment type="subunit">
    <text evidence="3">Homodimer.</text>
</comment>
<organism evidence="10 11">
    <name type="scientific">Conservatibacter flavescens</name>
    <dbReference type="NCBI Taxonomy" id="28161"/>
    <lineage>
        <taxon>Bacteria</taxon>
        <taxon>Pseudomonadati</taxon>
        <taxon>Pseudomonadota</taxon>
        <taxon>Gammaproteobacteria</taxon>
        <taxon>Pasteurellales</taxon>
        <taxon>Pasteurellaceae</taxon>
        <taxon>Conservatibacter</taxon>
    </lineage>
</organism>
<dbReference type="PROSITE" id="PS00105">
    <property type="entry name" value="AA_TRANSFER_CLASS_1"/>
    <property type="match status" value="1"/>
</dbReference>
<dbReference type="GO" id="GO:0033585">
    <property type="term" value="P:L-phenylalanine biosynthetic process from chorismate via phenylpyruvate"/>
    <property type="evidence" value="ECO:0007669"/>
    <property type="project" value="TreeGrafter"/>
</dbReference>
<feature type="domain" description="Aminotransferase class I/classII large" evidence="9">
    <location>
        <begin position="27"/>
        <end position="392"/>
    </location>
</feature>
<evidence type="ECO:0000256" key="7">
    <source>
        <dbReference type="RuleBase" id="RU000481"/>
    </source>
</evidence>
<keyword evidence="4 7" id="KW-0032">Aminotransferase</keyword>
<evidence type="ECO:0000256" key="5">
    <source>
        <dbReference type="ARBA" id="ARBA00022679"/>
    </source>
</evidence>
<dbReference type="EMBL" id="PHHA01000002">
    <property type="protein sequence ID" value="PJG86480.1"/>
    <property type="molecule type" value="Genomic_DNA"/>
</dbReference>
<dbReference type="PANTHER" id="PTHR11879:SF22">
    <property type="entry name" value="ASPARTATE AMINOTRANSFERASE, MITOCHONDRIAL"/>
    <property type="match status" value="1"/>
</dbReference>
<feature type="coiled-coil region" evidence="8">
    <location>
        <begin position="304"/>
        <end position="331"/>
    </location>
</feature>
<dbReference type="CDD" id="cd00609">
    <property type="entry name" value="AAT_like"/>
    <property type="match status" value="1"/>
</dbReference>
<keyword evidence="8" id="KW-0175">Coiled coil</keyword>
<dbReference type="GO" id="GO:0005829">
    <property type="term" value="C:cytosol"/>
    <property type="evidence" value="ECO:0007669"/>
    <property type="project" value="TreeGrafter"/>
</dbReference>
<evidence type="ECO:0000256" key="6">
    <source>
        <dbReference type="ARBA" id="ARBA00022898"/>
    </source>
</evidence>
<dbReference type="NCBIfam" id="NF006719">
    <property type="entry name" value="PRK09257.1"/>
    <property type="match status" value="1"/>
</dbReference>
<sequence>MFEHIEAAPADPILGLGEAFKAETRQNKINLGIGVYKNNQGDTPIMRAVKEAERRLFELETTKNYLAIDGVAEFNARTKELLFGADSDILKQERAKTVQSLGGTGALRIAAEFIKRQTNAKNVWISNPTWPNHNAIFKAVGINIREYRYYDAENKRLDWEHLLEDLSLAEQGDVVLLHGCCHNPTGIDPTPEQWQILAKMSAEKGWLPLFDFAYQGFANGLDEDAIGLRTFAANHKELLVSSSYSKNFGLYNERVGAFTLVAGTADIANKALTQVKSIVRTLYSNPASHGAATVALVLGDKQLKADWEQELAQMRDRIKQMRHRFVELLKEYGAQQDFNFIIEQNGMFSFSGLTPEQVDSLKDEFAIYAVRSGRINVAGITEDNIRYLCESIVKVL</sequence>
<evidence type="ECO:0000259" key="9">
    <source>
        <dbReference type="Pfam" id="PF00155"/>
    </source>
</evidence>
<keyword evidence="6" id="KW-0663">Pyridoxal phosphate</keyword>
<evidence type="ECO:0000256" key="3">
    <source>
        <dbReference type="ARBA" id="ARBA00011738"/>
    </source>
</evidence>
<dbReference type="Pfam" id="PF00155">
    <property type="entry name" value="Aminotran_1_2"/>
    <property type="match status" value="1"/>
</dbReference>
<dbReference type="GO" id="GO:0004838">
    <property type="term" value="F:L-tyrosine-2-oxoglutarate transaminase activity"/>
    <property type="evidence" value="ECO:0007669"/>
    <property type="project" value="TreeGrafter"/>
</dbReference>
<dbReference type="EC" id="2.6.1.-" evidence="7"/>
<dbReference type="InterPro" id="IPR015422">
    <property type="entry name" value="PyrdxlP-dep_Trfase_small"/>
</dbReference>
<dbReference type="GO" id="GO:0042802">
    <property type="term" value="F:identical protein binding"/>
    <property type="evidence" value="ECO:0007669"/>
    <property type="project" value="TreeGrafter"/>
</dbReference>
<dbReference type="PANTHER" id="PTHR11879">
    <property type="entry name" value="ASPARTATE AMINOTRANSFERASE"/>
    <property type="match status" value="1"/>
</dbReference>
<name>A0A2M8S5R3_9PAST</name>
<keyword evidence="11" id="KW-1185">Reference proteome</keyword>
<dbReference type="GO" id="GO:0030170">
    <property type="term" value="F:pyridoxal phosphate binding"/>
    <property type="evidence" value="ECO:0007669"/>
    <property type="project" value="InterPro"/>
</dbReference>
<keyword evidence="5 7" id="KW-0808">Transferase</keyword>
<proteinExistence type="inferred from homology"/>
<evidence type="ECO:0000313" key="11">
    <source>
        <dbReference type="Proteomes" id="UP000229329"/>
    </source>
</evidence>
<dbReference type="OrthoDB" id="9766445at2"/>
<protein>
    <recommendedName>
        <fullName evidence="7">Aminotransferase</fullName>
        <ecNumber evidence="7">2.6.1.-</ecNumber>
    </recommendedName>
</protein>
<comment type="caution">
    <text evidence="10">The sequence shown here is derived from an EMBL/GenBank/DDBJ whole genome shotgun (WGS) entry which is preliminary data.</text>
</comment>
<evidence type="ECO:0000256" key="2">
    <source>
        <dbReference type="ARBA" id="ARBA00007441"/>
    </source>
</evidence>
<dbReference type="AlphaFoldDB" id="A0A2M8S5R3"/>
<dbReference type="RefSeq" id="WP_100287755.1">
    <property type="nucleotide sequence ID" value="NZ_PHHA01000002.1"/>
</dbReference>
<comment type="cofactor">
    <cofactor evidence="1 7">
        <name>pyridoxal 5'-phosphate</name>
        <dbReference type="ChEBI" id="CHEBI:597326"/>
    </cofactor>
</comment>
<dbReference type="InterPro" id="IPR015424">
    <property type="entry name" value="PyrdxlP-dep_Trfase"/>
</dbReference>
<reference evidence="10 11" key="1">
    <citation type="submission" date="2017-11" db="EMBL/GenBank/DDBJ databases">
        <title>Reclassification of Bisgaard taxon 7 as Conservatibacter flavescens gen. nov., sp. nov.</title>
        <authorList>
            <person name="Christensen H."/>
        </authorList>
    </citation>
    <scope>NUCLEOTIDE SEQUENCE [LARGE SCALE GENOMIC DNA]</scope>
    <source>
        <strain evidence="10 11">7_4</strain>
    </source>
</reference>
<dbReference type="InterPro" id="IPR000796">
    <property type="entry name" value="Asp_trans"/>
</dbReference>
<dbReference type="FunFam" id="3.40.640.10:FF:000015">
    <property type="entry name" value="Aspartate aminotransferase"/>
    <property type="match status" value="1"/>
</dbReference>
<evidence type="ECO:0000256" key="1">
    <source>
        <dbReference type="ARBA" id="ARBA00001933"/>
    </source>
</evidence>
<dbReference type="Proteomes" id="UP000229329">
    <property type="component" value="Unassembled WGS sequence"/>
</dbReference>
<dbReference type="InterPro" id="IPR004839">
    <property type="entry name" value="Aminotransferase_I/II_large"/>
</dbReference>
<evidence type="ECO:0000313" key="10">
    <source>
        <dbReference type="EMBL" id="PJG86480.1"/>
    </source>
</evidence>
<dbReference type="Gene3D" id="3.90.1150.10">
    <property type="entry name" value="Aspartate Aminotransferase, domain 1"/>
    <property type="match status" value="1"/>
</dbReference>
<accession>A0A2M8S5R3</accession>
<dbReference type="PRINTS" id="PR00799">
    <property type="entry name" value="TRANSAMINASE"/>
</dbReference>
<evidence type="ECO:0000256" key="8">
    <source>
        <dbReference type="SAM" id="Coils"/>
    </source>
</evidence>
<dbReference type="FunFam" id="3.90.1150.10:FF:000001">
    <property type="entry name" value="Aspartate aminotransferase"/>
    <property type="match status" value="1"/>
</dbReference>
<evidence type="ECO:0000256" key="4">
    <source>
        <dbReference type="ARBA" id="ARBA00022576"/>
    </source>
</evidence>